<dbReference type="GO" id="GO:0016747">
    <property type="term" value="F:acyltransferase activity, transferring groups other than amino-acyl groups"/>
    <property type="evidence" value="ECO:0007669"/>
    <property type="project" value="TreeGrafter"/>
</dbReference>
<evidence type="ECO:0000313" key="3">
    <source>
        <dbReference type="Proteomes" id="UP000182725"/>
    </source>
</evidence>
<dbReference type="Gene3D" id="3.40.50.1820">
    <property type="entry name" value="alpha/beta hydrolase"/>
    <property type="match status" value="1"/>
</dbReference>
<keyword evidence="1" id="KW-1133">Transmembrane helix</keyword>
<dbReference type="AlphaFoldDB" id="A0A1H5ERV0"/>
<feature type="transmembrane region" description="Helical" evidence="1">
    <location>
        <begin position="72"/>
        <end position="94"/>
    </location>
</feature>
<dbReference type="SUPFAM" id="SSF53474">
    <property type="entry name" value="alpha/beta-Hydrolases"/>
    <property type="match status" value="1"/>
</dbReference>
<dbReference type="InterPro" id="IPR050583">
    <property type="entry name" value="Mycobacterial_A85_antigen"/>
</dbReference>
<name>A0A1H5ERV0_9MICC</name>
<evidence type="ECO:0000313" key="2">
    <source>
        <dbReference type="EMBL" id="SED93852.1"/>
    </source>
</evidence>
<dbReference type="Pfam" id="PF00756">
    <property type="entry name" value="Esterase"/>
    <property type="match status" value="1"/>
</dbReference>
<evidence type="ECO:0000256" key="1">
    <source>
        <dbReference type="SAM" id="Phobius"/>
    </source>
</evidence>
<organism evidence="2 3">
    <name type="scientific">Arthrobacter alpinus</name>
    <dbReference type="NCBI Taxonomy" id="656366"/>
    <lineage>
        <taxon>Bacteria</taxon>
        <taxon>Bacillati</taxon>
        <taxon>Actinomycetota</taxon>
        <taxon>Actinomycetes</taxon>
        <taxon>Micrococcales</taxon>
        <taxon>Micrococcaceae</taxon>
        <taxon>Arthrobacter</taxon>
    </lineage>
</organism>
<dbReference type="InterPro" id="IPR029058">
    <property type="entry name" value="AB_hydrolase_fold"/>
</dbReference>
<dbReference type="PANTHER" id="PTHR48098:SF1">
    <property type="entry name" value="DIACYLGLYCEROL ACYLTRANSFERASE_MYCOLYLTRANSFERASE AG85A"/>
    <property type="match status" value="1"/>
</dbReference>
<dbReference type="PANTHER" id="PTHR48098">
    <property type="entry name" value="ENTEROCHELIN ESTERASE-RELATED"/>
    <property type="match status" value="1"/>
</dbReference>
<feature type="transmembrane region" description="Helical" evidence="1">
    <location>
        <begin position="115"/>
        <end position="135"/>
    </location>
</feature>
<dbReference type="GO" id="GO:0016787">
    <property type="term" value="F:hydrolase activity"/>
    <property type="evidence" value="ECO:0007669"/>
    <property type="project" value="UniProtKB-KW"/>
</dbReference>
<accession>A0A1H5ERV0</accession>
<gene>
    <name evidence="2" type="ORF">SAMN04489740_0324</name>
</gene>
<proteinExistence type="predicted"/>
<sequence length="445" mass="47124">MPWINELSLIDGPIPIVSAVMAAVAILFLLIRRSPRWWIFAVSTAAAATLLGVLGCWAVIHVFYWWAEDLPATVVSYVALLLWVITLGGATALAGLRGRQRNRVLTRAGSLRRTFAAAATLVVLMFIGIQVNASFGQYPTVGTLIDPPAQIAQAAPPQMQFAPGSQFMTSPVAQRWTSKGALPATGSVVSVNIPGTASGFQGRNALVYLPPAYSAPDRPVLPVLVLVSGQPGSPDSWLRSSDLVDSLNEYAGTHGGVAPLVVIPDPNGSDAANTMCLNSDLAQADTYMAIDVPAWIKANLDADANHAHWAVGGFSYGGTCAVQMVTRHPEVFTSFMAVSPEREPALAVNRNVTIERAFHGDAAAFDAQLPLTLLSEKRYPHVRGFFAAGEQDAQYSANVKILQTASRQAGMTVEAASYPGGHSWTVVSAALPHGLAFIFSGLGLP</sequence>
<dbReference type="InterPro" id="IPR000801">
    <property type="entry name" value="Esterase-like"/>
</dbReference>
<protein>
    <submittedName>
        <fullName evidence="2">S-formylglutathione hydrolase FrmB</fullName>
    </submittedName>
</protein>
<feature type="transmembrane region" description="Helical" evidence="1">
    <location>
        <begin position="12"/>
        <end position="31"/>
    </location>
</feature>
<keyword evidence="1" id="KW-0472">Membrane</keyword>
<reference evidence="2 3" key="1">
    <citation type="submission" date="2016-10" db="EMBL/GenBank/DDBJ databases">
        <authorList>
            <person name="de Groot N.N."/>
        </authorList>
    </citation>
    <scope>NUCLEOTIDE SEQUENCE [LARGE SCALE GENOMIC DNA]</scope>
    <source>
        <strain evidence="2 3">DSM 22274</strain>
    </source>
</reference>
<dbReference type="EMBL" id="FNTV01000001">
    <property type="protein sequence ID" value="SED93852.1"/>
    <property type="molecule type" value="Genomic_DNA"/>
</dbReference>
<feature type="transmembrane region" description="Helical" evidence="1">
    <location>
        <begin position="38"/>
        <end position="66"/>
    </location>
</feature>
<dbReference type="Proteomes" id="UP000182725">
    <property type="component" value="Unassembled WGS sequence"/>
</dbReference>
<dbReference type="RefSeq" id="WP_074709955.1">
    <property type="nucleotide sequence ID" value="NZ_FNTV01000001.1"/>
</dbReference>
<keyword evidence="2" id="KW-0378">Hydrolase</keyword>
<keyword evidence="1" id="KW-0812">Transmembrane</keyword>